<proteinExistence type="predicted"/>
<name>J0DA84_AURST</name>
<evidence type="ECO:0000313" key="2">
    <source>
        <dbReference type="EMBL" id="EJD36999.1"/>
    </source>
</evidence>
<protein>
    <recommendedName>
        <fullName evidence="1">F-box domain-containing protein</fullName>
    </recommendedName>
</protein>
<dbReference type="Pfam" id="PF12937">
    <property type="entry name" value="F-box-like"/>
    <property type="match status" value="1"/>
</dbReference>
<evidence type="ECO:0000313" key="3">
    <source>
        <dbReference type="Proteomes" id="UP000006514"/>
    </source>
</evidence>
<dbReference type="InterPro" id="IPR001810">
    <property type="entry name" value="F-box_dom"/>
</dbReference>
<dbReference type="PROSITE" id="PS50181">
    <property type="entry name" value="FBOX"/>
    <property type="match status" value="1"/>
</dbReference>
<dbReference type="InterPro" id="IPR036047">
    <property type="entry name" value="F-box-like_dom_sf"/>
</dbReference>
<evidence type="ECO:0000259" key="1">
    <source>
        <dbReference type="PROSITE" id="PS50181"/>
    </source>
</evidence>
<dbReference type="SUPFAM" id="SSF81383">
    <property type="entry name" value="F-box domain"/>
    <property type="match status" value="1"/>
</dbReference>
<dbReference type="AlphaFoldDB" id="J0DA84"/>
<feature type="domain" description="F-box" evidence="1">
    <location>
        <begin position="11"/>
        <end position="58"/>
    </location>
</feature>
<dbReference type="Gene3D" id="1.20.1280.50">
    <property type="match status" value="1"/>
</dbReference>
<reference evidence="3" key="1">
    <citation type="journal article" date="2012" name="Science">
        <title>The Paleozoic origin of enzymatic lignin decomposition reconstructed from 31 fungal genomes.</title>
        <authorList>
            <person name="Floudas D."/>
            <person name="Binder M."/>
            <person name="Riley R."/>
            <person name="Barry K."/>
            <person name="Blanchette R.A."/>
            <person name="Henrissat B."/>
            <person name="Martinez A.T."/>
            <person name="Otillar R."/>
            <person name="Spatafora J.W."/>
            <person name="Yadav J.S."/>
            <person name="Aerts A."/>
            <person name="Benoit I."/>
            <person name="Boyd A."/>
            <person name="Carlson A."/>
            <person name="Copeland A."/>
            <person name="Coutinho P.M."/>
            <person name="de Vries R.P."/>
            <person name="Ferreira P."/>
            <person name="Findley K."/>
            <person name="Foster B."/>
            <person name="Gaskell J."/>
            <person name="Glotzer D."/>
            <person name="Gorecki P."/>
            <person name="Heitman J."/>
            <person name="Hesse C."/>
            <person name="Hori C."/>
            <person name="Igarashi K."/>
            <person name="Jurgens J.A."/>
            <person name="Kallen N."/>
            <person name="Kersten P."/>
            <person name="Kohler A."/>
            <person name="Kuees U."/>
            <person name="Kumar T.K.A."/>
            <person name="Kuo A."/>
            <person name="LaButti K."/>
            <person name="Larrondo L.F."/>
            <person name="Lindquist E."/>
            <person name="Ling A."/>
            <person name="Lombard V."/>
            <person name="Lucas S."/>
            <person name="Lundell T."/>
            <person name="Martin R."/>
            <person name="McLaughlin D.J."/>
            <person name="Morgenstern I."/>
            <person name="Morin E."/>
            <person name="Murat C."/>
            <person name="Nagy L.G."/>
            <person name="Nolan M."/>
            <person name="Ohm R.A."/>
            <person name="Patyshakuliyeva A."/>
            <person name="Rokas A."/>
            <person name="Ruiz-Duenas F.J."/>
            <person name="Sabat G."/>
            <person name="Salamov A."/>
            <person name="Samejima M."/>
            <person name="Schmutz J."/>
            <person name="Slot J.C."/>
            <person name="St John F."/>
            <person name="Stenlid J."/>
            <person name="Sun H."/>
            <person name="Sun S."/>
            <person name="Syed K."/>
            <person name="Tsang A."/>
            <person name="Wiebenga A."/>
            <person name="Young D."/>
            <person name="Pisabarro A."/>
            <person name="Eastwood D.C."/>
            <person name="Martin F."/>
            <person name="Cullen D."/>
            <person name="Grigoriev I.V."/>
            <person name="Hibbett D.S."/>
        </authorList>
    </citation>
    <scope>NUCLEOTIDE SEQUENCE [LARGE SCALE GENOMIC DNA]</scope>
    <source>
        <strain evidence="3">TFB10046</strain>
    </source>
</reference>
<dbReference type="EMBL" id="JH687849">
    <property type="protein sequence ID" value="EJD36999.1"/>
    <property type="molecule type" value="Genomic_DNA"/>
</dbReference>
<dbReference type="SMART" id="SM00256">
    <property type="entry name" value="FBOX"/>
    <property type="match status" value="1"/>
</dbReference>
<gene>
    <name evidence="2" type="ORF">AURDEDRAFT_173950</name>
</gene>
<keyword evidence="3" id="KW-1185">Reference proteome</keyword>
<sequence length="493" mass="54365">MSLTITSAVQNSFLLYLPDEVLYEILLMLTFGEMVQISQICRKLRRVATTHSKLWQHLPTVTVSMLHNLDPFIEHSRALGFDLEVWKIALGDLPTLGPWLHKNLGRIRKLCLDFNELTAGQIPDANALAILHNGLSRPAPLLEILTLEYDWFLPFLGSLRPDILGGVIAPKLRELSVTAFTLDVPCPGLQGVQTVRTSVGGISPRLSAAQNLAVHSLFPAIKHLALEGIHGEDAGIVGNAILYPLARVPPLDGPLSSLTLSWTDGDDWPDARAAAWLASSVHLVQRVELETLQCALVAGAVLASHPEKAHTLHISRHNNGVNSCLALAHLSLDSQVLRSAILTPSDARSHLHDFLLGGAYLRLEALKLSTDQTCMELLKQVPGAWDALPKLRTLSLNLEWSSVGENGWFITPETLLSIPPMNNIRTLEVISPPAYWWNKRHFPHDVDLRCTVAFSKVVLPKSERAIFRFPNRVSVLQLQPIIQPPGMPVTSRP</sequence>
<dbReference type="Proteomes" id="UP000006514">
    <property type="component" value="Unassembled WGS sequence"/>
</dbReference>
<dbReference type="InParanoid" id="J0DA84"/>
<dbReference type="KEGG" id="adl:AURDEDRAFT_173950"/>
<organism evidence="2 3">
    <name type="scientific">Auricularia subglabra (strain TFB-10046 / SS5)</name>
    <name type="common">White-rot fungus</name>
    <name type="synonym">Auricularia delicata (strain TFB10046)</name>
    <dbReference type="NCBI Taxonomy" id="717982"/>
    <lineage>
        <taxon>Eukaryota</taxon>
        <taxon>Fungi</taxon>
        <taxon>Dikarya</taxon>
        <taxon>Basidiomycota</taxon>
        <taxon>Agaricomycotina</taxon>
        <taxon>Agaricomycetes</taxon>
        <taxon>Auriculariales</taxon>
        <taxon>Auriculariaceae</taxon>
        <taxon>Auricularia</taxon>
    </lineage>
</organism>
<accession>J0DA84</accession>